<feature type="transmembrane region" description="Helical" evidence="9">
    <location>
        <begin position="48"/>
        <end position="72"/>
    </location>
</feature>
<dbReference type="InterPro" id="IPR036097">
    <property type="entry name" value="HisK_dim/P_sf"/>
</dbReference>
<keyword evidence="5" id="KW-0547">Nucleotide-binding</keyword>
<proteinExistence type="predicted"/>
<evidence type="ECO:0000256" key="4">
    <source>
        <dbReference type="ARBA" id="ARBA00022679"/>
    </source>
</evidence>
<keyword evidence="8" id="KW-0902">Two-component regulatory system</keyword>
<dbReference type="SUPFAM" id="SSF55785">
    <property type="entry name" value="PYP-like sensor domain (PAS domain)"/>
    <property type="match status" value="1"/>
</dbReference>
<keyword evidence="3" id="KW-0597">Phosphoprotein</keyword>
<dbReference type="SUPFAM" id="SSF55874">
    <property type="entry name" value="ATPase domain of HSP90 chaperone/DNA topoisomerase II/histidine kinase"/>
    <property type="match status" value="1"/>
</dbReference>
<evidence type="ECO:0000256" key="5">
    <source>
        <dbReference type="ARBA" id="ARBA00022741"/>
    </source>
</evidence>
<comment type="catalytic activity">
    <reaction evidence="1">
        <text>ATP + protein L-histidine = ADP + protein N-phospho-L-histidine.</text>
        <dbReference type="EC" id="2.7.13.3"/>
    </reaction>
</comment>
<keyword evidence="4" id="KW-0808">Transferase</keyword>
<reference evidence="11 12" key="1">
    <citation type="journal article" date="2015" name="Int. Biodeterior. Biodegradation">
        <title>Physiological and genetic screening methods for the isolation of methyl tert-butyl ether-degrading bacteria for bioremediation purposes.</title>
        <authorList>
            <person name="Guisado I.M."/>
            <person name="Purswani J."/>
            <person name="Gonzalez Lopez J."/>
            <person name="Pozo C."/>
        </authorList>
    </citation>
    <scope>NUCLEOTIDE SEQUENCE [LARGE SCALE GENOMIC DNA]</scope>
    <source>
        <strain evidence="11 12">SH7</strain>
    </source>
</reference>
<sequence length="573" mass="64338">MIVIIGAIKDILLQISAACSFLFLIQWWVDRGLWARKKGSFPDNQTFLVLACTFSLILCSLLSTTLFGIAYLNLGMLPAYIGILYGTVRSGILLSIFSLVCNIIIAEPSGISNMILNSGILLYPLLFGLAKPFKKGTVVEKIGMLWMVLCPNMLFIALVPIIGGENIYEAHSNESLLITLYLFCTIALGGIFVYFVEMVWSSWRAKVHMESISDNFQWESEKLQQITNVVPLSIMSLDDHGVVTNLNDCMLGMIRTHYPTLRREDIIDKPIREFFNGSADANAYMRVRDNIRAKRRSHERMIHDSRIYQIYSAPLVNTNTESSGGVVLIAQDITNEVKLRSELDHVERLSLVGQMAAGITHEIRNPMAVVRGFLQLMREKSTDDLDSYYQIVLEELDRANSIINDFLSLAQSRVSDKEKVLLHRVIEEVSPLLWADANLRGQSVELKLNASIHELELNVREIKQLILNLGRNAMEAMGPKGVLTLETRNIQDKVELIVRDRGIGMSESQREKLFSPFFTTKREGTGLGLSLCLSIVERHNGKINVDSVEGEGTVFTISFPLVKEEYSGAILAD</sequence>
<feature type="transmembrane region" description="Helical" evidence="9">
    <location>
        <begin position="12"/>
        <end position="28"/>
    </location>
</feature>
<feature type="transmembrane region" description="Helical" evidence="9">
    <location>
        <begin position="142"/>
        <end position="163"/>
    </location>
</feature>
<evidence type="ECO:0000313" key="11">
    <source>
        <dbReference type="EMBL" id="KTD83341.1"/>
    </source>
</evidence>
<dbReference type="CDD" id="cd00082">
    <property type="entry name" value="HisKA"/>
    <property type="match status" value="1"/>
</dbReference>
<keyword evidence="12" id="KW-1185">Reference proteome</keyword>
<dbReference type="EC" id="2.7.13.3" evidence="2"/>
<dbReference type="Gene3D" id="1.10.287.130">
    <property type="match status" value="1"/>
</dbReference>
<evidence type="ECO:0000256" key="7">
    <source>
        <dbReference type="ARBA" id="ARBA00022840"/>
    </source>
</evidence>
<dbReference type="Proteomes" id="UP000054709">
    <property type="component" value="Unassembled WGS sequence"/>
</dbReference>
<dbReference type="PANTHER" id="PTHR43065">
    <property type="entry name" value="SENSOR HISTIDINE KINASE"/>
    <property type="match status" value="1"/>
</dbReference>
<feature type="transmembrane region" description="Helical" evidence="9">
    <location>
        <begin position="79"/>
        <end position="105"/>
    </location>
</feature>
<dbReference type="SMART" id="SM00387">
    <property type="entry name" value="HATPase_c"/>
    <property type="match status" value="1"/>
</dbReference>
<gene>
    <name evidence="11" type="ORF">UQ64_02725</name>
</gene>
<evidence type="ECO:0000259" key="10">
    <source>
        <dbReference type="PROSITE" id="PS50109"/>
    </source>
</evidence>
<evidence type="ECO:0000256" key="2">
    <source>
        <dbReference type="ARBA" id="ARBA00012438"/>
    </source>
</evidence>
<keyword evidence="6" id="KW-0418">Kinase</keyword>
<dbReference type="InterPro" id="IPR003661">
    <property type="entry name" value="HisK_dim/P_dom"/>
</dbReference>
<feature type="transmembrane region" description="Helical" evidence="9">
    <location>
        <begin position="111"/>
        <end position="130"/>
    </location>
</feature>
<accession>A0A0W1APW5</accession>
<dbReference type="Gene3D" id="3.30.565.10">
    <property type="entry name" value="Histidine kinase-like ATPase, C-terminal domain"/>
    <property type="match status" value="1"/>
</dbReference>
<keyword evidence="9" id="KW-0472">Membrane</keyword>
<dbReference type="PRINTS" id="PR00344">
    <property type="entry name" value="BCTRLSENSOR"/>
</dbReference>
<evidence type="ECO:0000256" key="8">
    <source>
        <dbReference type="ARBA" id="ARBA00023012"/>
    </source>
</evidence>
<dbReference type="SUPFAM" id="SSF47384">
    <property type="entry name" value="Homodimeric domain of signal transducing histidine kinase"/>
    <property type="match status" value="1"/>
</dbReference>
<evidence type="ECO:0000256" key="1">
    <source>
        <dbReference type="ARBA" id="ARBA00000085"/>
    </source>
</evidence>
<dbReference type="InterPro" id="IPR005467">
    <property type="entry name" value="His_kinase_dom"/>
</dbReference>
<evidence type="ECO:0000256" key="9">
    <source>
        <dbReference type="SAM" id="Phobius"/>
    </source>
</evidence>
<dbReference type="Pfam" id="PF00512">
    <property type="entry name" value="HisKA"/>
    <property type="match status" value="1"/>
</dbReference>
<dbReference type="OrthoDB" id="9759607at2"/>
<keyword evidence="7" id="KW-0067">ATP-binding</keyword>
<comment type="caution">
    <text evidence="11">The sequence shown here is derived from an EMBL/GenBank/DDBJ whole genome shotgun (WGS) entry which is preliminary data.</text>
</comment>
<dbReference type="InterPro" id="IPR003594">
    <property type="entry name" value="HATPase_dom"/>
</dbReference>
<dbReference type="SMART" id="SM00388">
    <property type="entry name" value="HisKA"/>
    <property type="match status" value="1"/>
</dbReference>
<dbReference type="Pfam" id="PF02518">
    <property type="entry name" value="HATPase_c"/>
    <property type="match status" value="1"/>
</dbReference>
<dbReference type="InterPro" id="IPR035965">
    <property type="entry name" value="PAS-like_dom_sf"/>
</dbReference>
<dbReference type="RefSeq" id="WP_060626846.1">
    <property type="nucleotide sequence ID" value="NZ_LCZJ02000076.1"/>
</dbReference>
<evidence type="ECO:0000256" key="6">
    <source>
        <dbReference type="ARBA" id="ARBA00022777"/>
    </source>
</evidence>
<dbReference type="Gene3D" id="3.30.450.20">
    <property type="entry name" value="PAS domain"/>
    <property type="match status" value="1"/>
</dbReference>
<dbReference type="GO" id="GO:0005524">
    <property type="term" value="F:ATP binding"/>
    <property type="evidence" value="ECO:0007669"/>
    <property type="project" value="UniProtKB-KW"/>
</dbReference>
<keyword evidence="9" id="KW-1133">Transmembrane helix</keyword>
<evidence type="ECO:0000313" key="12">
    <source>
        <dbReference type="Proteomes" id="UP000054709"/>
    </source>
</evidence>
<feature type="domain" description="Histidine kinase" evidence="10">
    <location>
        <begin position="358"/>
        <end position="563"/>
    </location>
</feature>
<organism evidence="11 12">
    <name type="scientific">Paenibacillus etheri</name>
    <dbReference type="NCBI Taxonomy" id="1306852"/>
    <lineage>
        <taxon>Bacteria</taxon>
        <taxon>Bacillati</taxon>
        <taxon>Bacillota</taxon>
        <taxon>Bacilli</taxon>
        <taxon>Bacillales</taxon>
        <taxon>Paenibacillaceae</taxon>
        <taxon>Paenibacillus</taxon>
    </lineage>
</organism>
<dbReference type="EMBL" id="LCZJ02000076">
    <property type="protein sequence ID" value="KTD83341.1"/>
    <property type="molecule type" value="Genomic_DNA"/>
</dbReference>
<dbReference type="PROSITE" id="PS50109">
    <property type="entry name" value="HIS_KIN"/>
    <property type="match status" value="1"/>
</dbReference>
<dbReference type="PANTHER" id="PTHR43065:SF46">
    <property type="entry name" value="C4-DICARBOXYLATE TRANSPORT SENSOR PROTEIN DCTB"/>
    <property type="match status" value="1"/>
</dbReference>
<name>A0A0W1APW5_9BACL</name>
<evidence type="ECO:0000256" key="3">
    <source>
        <dbReference type="ARBA" id="ARBA00022553"/>
    </source>
</evidence>
<keyword evidence="9" id="KW-0812">Transmembrane</keyword>
<protein>
    <recommendedName>
        <fullName evidence="2">histidine kinase</fullName>
        <ecNumber evidence="2">2.7.13.3</ecNumber>
    </recommendedName>
</protein>
<dbReference type="InterPro" id="IPR004358">
    <property type="entry name" value="Sig_transdc_His_kin-like_C"/>
</dbReference>
<dbReference type="InterPro" id="IPR000014">
    <property type="entry name" value="PAS"/>
</dbReference>
<dbReference type="Pfam" id="PF13426">
    <property type="entry name" value="PAS_9"/>
    <property type="match status" value="1"/>
</dbReference>
<dbReference type="AlphaFoldDB" id="A0A0W1APW5"/>
<dbReference type="GO" id="GO:0000155">
    <property type="term" value="F:phosphorelay sensor kinase activity"/>
    <property type="evidence" value="ECO:0007669"/>
    <property type="project" value="InterPro"/>
</dbReference>
<feature type="transmembrane region" description="Helical" evidence="9">
    <location>
        <begin position="175"/>
        <end position="196"/>
    </location>
</feature>
<dbReference type="InterPro" id="IPR036890">
    <property type="entry name" value="HATPase_C_sf"/>
</dbReference>